<feature type="transmembrane region" description="Helical" evidence="1">
    <location>
        <begin position="41"/>
        <end position="63"/>
    </location>
</feature>
<dbReference type="EMBL" id="CP030840">
    <property type="protein sequence ID" value="AXC13265.1"/>
    <property type="molecule type" value="Genomic_DNA"/>
</dbReference>
<evidence type="ECO:0000313" key="2">
    <source>
        <dbReference type="EMBL" id="AXC13265.1"/>
    </source>
</evidence>
<gene>
    <name evidence="2" type="ORF">ACPOL_3986</name>
</gene>
<accession>A0A2Z5G3R2</accession>
<keyword evidence="1" id="KW-0472">Membrane</keyword>
<evidence type="ECO:0000256" key="1">
    <source>
        <dbReference type="SAM" id="Phobius"/>
    </source>
</evidence>
<organism evidence="2 3">
    <name type="scientific">Acidisarcina polymorpha</name>
    <dbReference type="NCBI Taxonomy" id="2211140"/>
    <lineage>
        <taxon>Bacteria</taxon>
        <taxon>Pseudomonadati</taxon>
        <taxon>Acidobacteriota</taxon>
        <taxon>Terriglobia</taxon>
        <taxon>Terriglobales</taxon>
        <taxon>Acidobacteriaceae</taxon>
        <taxon>Acidisarcina</taxon>
    </lineage>
</organism>
<name>A0A2Z5G3R2_9BACT</name>
<dbReference type="AlphaFoldDB" id="A0A2Z5G3R2"/>
<reference evidence="2 3" key="1">
    <citation type="journal article" date="2018" name="Front. Microbiol.">
        <title>Hydrolytic Capabilities as a Key to Environmental Success: Chitinolytic and Cellulolytic Acidobacteria From Acidic Sub-arctic Soils and Boreal Peatlands.</title>
        <authorList>
            <person name="Belova S.E."/>
            <person name="Ravin N.V."/>
            <person name="Pankratov T.A."/>
            <person name="Rakitin A.L."/>
            <person name="Ivanova A.A."/>
            <person name="Beletsky A.V."/>
            <person name="Mardanov A.V."/>
            <person name="Sinninghe Damste J.S."/>
            <person name="Dedysh S.N."/>
        </authorList>
    </citation>
    <scope>NUCLEOTIDE SEQUENCE [LARGE SCALE GENOMIC DNA]</scope>
    <source>
        <strain evidence="2 3">SBC82</strain>
    </source>
</reference>
<proteinExistence type="predicted"/>
<dbReference type="KEGG" id="abas:ACPOL_3986"/>
<sequence>MQKYRTSNKRDANPLDLLSVFQAARRYSQALEERDRKDGRYGSLVCLFFVLLVLVMIAVFALANAKIKANL</sequence>
<evidence type="ECO:0000313" key="3">
    <source>
        <dbReference type="Proteomes" id="UP000253606"/>
    </source>
</evidence>
<dbReference type="Proteomes" id="UP000253606">
    <property type="component" value="Chromosome"/>
</dbReference>
<dbReference type="RefSeq" id="WP_114208301.1">
    <property type="nucleotide sequence ID" value="NZ_CP030840.1"/>
</dbReference>
<keyword evidence="1" id="KW-0812">Transmembrane</keyword>
<keyword evidence="3" id="KW-1185">Reference proteome</keyword>
<protein>
    <submittedName>
        <fullName evidence="2">Uncharacterized protein</fullName>
    </submittedName>
</protein>
<keyword evidence="1" id="KW-1133">Transmembrane helix</keyword>